<evidence type="ECO:0000313" key="4">
    <source>
        <dbReference type="Proteomes" id="UP000466442"/>
    </source>
</evidence>
<dbReference type="InterPro" id="IPR000210">
    <property type="entry name" value="BTB/POZ_dom"/>
</dbReference>
<feature type="domain" description="BTB" evidence="2">
    <location>
        <begin position="76"/>
        <end position="143"/>
    </location>
</feature>
<feature type="domain" description="BTB" evidence="2">
    <location>
        <begin position="408"/>
        <end position="462"/>
    </location>
</feature>
<feature type="compositionally biased region" description="Basic and acidic residues" evidence="1">
    <location>
        <begin position="38"/>
        <end position="53"/>
    </location>
</feature>
<dbReference type="Proteomes" id="UP000466442">
    <property type="component" value="Unassembled WGS sequence"/>
</dbReference>
<dbReference type="PANTHER" id="PTHR24413">
    <property type="entry name" value="SPECKLE-TYPE POZ PROTEIN"/>
    <property type="match status" value="1"/>
</dbReference>
<dbReference type="InterPro" id="IPR011333">
    <property type="entry name" value="SKP1/BTB/POZ_sf"/>
</dbReference>
<dbReference type="SUPFAM" id="SSF54695">
    <property type="entry name" value="POZ domain"/>
    <property type="match status" value="2"/>
</dbReference>
<evidence type="ECO:0000256" key="1">
    <source>
        <dbReference type="SAM" id="MobiDB-lite"/>
    </source>
</evidence>
<dbReference type="AlphaFoldDB" id="A0A6A4J2F3"/>
<name>A0A6A4J2F3_APOLU</name>
<evidence type="ECO:0000313" key="3">
    <source>
        <dbReference type="EMBL" id="KAF6206941.1"/>
    </source>
</evidence>
<dbReference type="PROSITE" id="PS50097">
    <property type="entry name" value="BTB"/>
    <property type="match status" value="2"/>
</dbReference>
<keyword evidence="4" id="KW-1185">Reference proteome</keyword>
<dbReference type="Gene3D" id="1.25.40.420">
    <property type="match status" value="2"/>
</dbReference>
<dbReference type="SMART" id="SM00225">
    <property type="entry name" value="BTB"/>
    <property type="match status" value="2"/>
</dbReference>
<dbReference type="EMBL" id="WIXP02000008">
    <property type="protein sequence ID" value="KAF6206941.1"/>
    <property type="molecule type" value="Genomic_DNA"/>
</dbReference>
<organism evidence="3 4">
    <name type="scientific">Apolygus lucorum</name>
    <name type="common">Small green plant bug</name>
    <name type="synonym">Lygocoris lucorum</name>
    <dbReference type="NCBI Taxonomy" id="248454"/>
    <lineage>
        <taxon>Eukaryota</taxon>
        <taxon>Metazoa</taxon>
        <taxon>Ecdysozoa</taxon>
        <taxon>Arthropoda</taxon>
        <taxon>Hexapoda</taxon>
        <taxon>Insecta</taxon>
        <taxon>Pterygota</taxon>
        <taxon>Neoptera</taxon>
        <taxon>Paraneoptera</taxon>
        <taxon>Hemiptera</taxon>
        <taxon>Heteroptera</taxon>
        <taxon>Panheteroptera</taxon>
        <taxon>Cimicomorpha</taxon>
        <taxon>Miridae</taxon>
        <taxon>Mirini</taxon>
        <taxon>Apolygus</taxon>
    </lineage>
</organism>
<dbReference type="OrthoDB" id="624345at2759"/>
<feature type="region of interest" description="Disordered" evidence="1">
    <location>
        <begin position="34"/>
        <end position="54"/>
    </location>
</feature>
<proteinExistence type="predicted"/>
<reference evidence="3" key="1">
    <citation type="journal article" date="2021" name="Mol. Ecol. Resour.">
        <title>Apolygus lucorum genome provides insights into omnivorousness and mesophyll feeding.</title>
        <authorList>
            <person name="Liu Y."/>
            <person name="Liu H."/>
            <person name="Wang H."/>
            <person name="Huang T."/>
            <person name="Liu B."/>
            <person name="Yang B."/>
            <person name="Yin L."/>
            <person name="Li B."/>
            <person name="Zhang Y."/>
            <person name="Zhang S."/>
            <person name="Jiang F."/>
            <person name="Zhang X."/>
            <person name="Ren Y."/>
            <person name="Wang B."/>
            <person name="Wang S."/>
            <person name="Lu Y."/>
            <person name="Wu K."/>
            <person name="Fan W."/>
            <person name="Wang G."/>
        </authorList>
    </citation>
    <scope>NUCLEOTIDE SEQUENCE</scope>
    <source>
        <strain evidence="3">12Hb</strain>
    </source>
</reference>
<dbReference type="Gene3D" id="3.30.710.10">
    <property type="entry name" value="Potassium Channel Kv1.1, Chain A"/>
    <property type="match status" value="2"/>
</dbReference>
<accession>A0A6A4J2F3</accession>
<gene>
    <name evidence="3" type="ORF">GE061_018177</name>
</gene>
<evidence type="ECO:0000259" key="2">
    <source>
        <dbReference type="PROSITE" id="PS50097"/>
    </source>
</evidence>
<dbReference type="Pfam" id="PF00651">
    <property type="entry name" value="BTB"/>
    <property type="match status" value="2"/>
</dbReference>
<sequence length="563" mass="64024">MSNNFFNNLSAPRPQIIFQGAGLNAPLFGQPLNLDPVSSDRKDPNVEDKKDPSLKMSSTQAILHGFYNMMKNKEYTDFTIVVEDKRFEVHRMFLALRSPYFAAMFTTPMKESIEKEAIEKDVEKDVFELLLEYIYTDNVQKIDDHAAKLIVCADKYELNDLSELCGKSLLKTLNIINAARYLACVDLVRKDVLKQKIIAFIRDNLKLVIESEGWSEISGNFDLMTTVLRQLLDEKKPMVIPHNGRQCDFGHVSVRGIDWSIPYDVMTGARLDISSPEFRVELNGRMTTWKLHCQLYYQNGLFGNNGNQLIRVTLKYTGLLLPPPCVCKWSAYQNSTHKVEGKSVLMSWTTGKWDHILANGIRTDTVLQVGGFRNSSPFIVSVELQTPTTEEEPSEHVLASFLKTKRHLDAKIVVEGETFEAHKVVLSEQSAVFADKLETNLPEYHLDDISPAVFKELLCLMYMTRETPEADSVLHQILPAANKYKLRDQLIRKCESNLIEKLQIFNAASLLAHAHEVEAKRLKSAAIKLIVENLSMVLSSEGWKSLKQHPSLVVEIIRTIYLL</sequence>
<protein>
    <recommendedName>
        <fullName evidence="2">BTB domain-containing protein</fullName>
    </recommendedName>
</protein>
<comment type="caution">
    <text evidence="3">The sequence shown here is derived from an EMBL/GenBank/DDBJ whole genome shotgun (WGS) entry which is preliminary data.</text>
</comment>
<dbReference type="CDD" id="cd18186">
    <property type="entry name" value="BTB_POZ_ZBTB_KLHL-like"/>
    <property type="match status" value="2"/>
</dbReference>